<evidence type="ECO:0000313" key="5">
    <source>
        <dbReference type="Proteomes" id="UP001385951"/>
    </source>
</evidence>
<feature type="compositionally biased region" description="Polar residues" evidence="2">
    <location>
        <begin position="1"/>
        <end position="44"/>
    </location>
</feature>
<feature type="region of interest" description="Disordered" evidence="2">
    <location>
        <begin position="1"/>
        <end position="72"/>
    </location>
</feature>
<dbReference type="EMBL" id="JASBNA010000016">
    <property type="protein sequence ID" value="KAK7686634.1"/>
    <property type="molecule type" value="Genomic_DNA"/>
</dbReference>
<dbReference type="Proteomes" id="UP001385951">
    <property type="component" value="Unassembled WGS sequence"/>
</dbReference>
<sequence>MSSSSHSPPFQRAMSSQRPLPQASRNLGTSLRRQTTPEYPTSIHQRLLDLPDTAQTTRTTQRAGKDLMPPIPPTIYPASSEVGYSQSRSKTSIFEVARHAFEKCSKAVEWQVAQLEFKIKRARTIRYNMNCGDGMVHSYRVVNFLNGENPTTLDLPPLHNIYRIVSLTQEEREKYCKGYDIPVEAGWEGIAVAIGANLESYNGQSD</sequence>
<reference evidence="4 5" key="1">
    <citation type="submission" date="2022-09" db="EMBL/GenBank/DDBJ databases">
        <authorList>
            <person name="Palmer J.M."/>
        </authorList>
    </citation>
    <scope>NUCLEOTIDE SEQUENCE [LARGE SCALE GENOMIC DNA]</scope>
    <source>
        <strain evidence="4 5">DSM 7382</strain>
    </source>
</reference>
<comment type="similarity">
    <text evidence="1">Belongs to the UPF0612 family.</text>
</comment>
<organism evidence="4 5">
    <name type="scientific">Cerrena zonata</name>
    <dbReference type="NCBI Taxonomy" id="2478898"/>
    <lineage>
        <taxon>Eukaryota</taxon>
        <taxon>Fungi</taxon>
        <taxon>Dikarya</taxon>
        <taxon>Basidiomycota</taxon>
        <taxon>Agaricomycotina</taxon>
        <taxon>Agaricomycetes</taxon>
        <taxon>Polyporales</taxon>
        <taxon>Cerrenaceae</taxon>
        <taxon>Cerrena</taxon>
    </lineage>
</organism>
<name>A0AAW0G8T4_9APHY</name>
<evidence type="ECO:0000259" key="3">
    <source>
        <dbReference type="Pfam" id="PF08593"/>
    </source>
</evidence>
<feature type="compositionally biased region" description="Low complexity" evidence="2">
    <location>
        <begin position="53"/>
        <end position="62"/>
    </location>
</feature>
<dbReference type="InterPro" id="IPR013902">
    <property type="entry name" value="Mug135-like_C"/>
</dbReference>
<dbReference type="Pfam" id="PF08593">
    <property type="entry name" value="Mug135_C"/>
    <property type="match status" value="1"/>
</dbReference>
<evidence type="ECO:0000256" key="2">
    <source>
        <dbReference type="SAM" id="MobiDB-lite"/>
    </source>
</evidence>
<comment type="caution">
    <text evidence="4">The sequence shown here is derived from an EMBL/GenBank/DDBJ whole genome shotgun (WGS) entry which is preliminary data.</text>
</comment>
<dbReference type="AlphaFoldDB" id="A0AAW0G8T4"/>
<evidence type="ECO:0000256" key="1">
    <source>
        <dbReference type="ARBA" id="ARBA00005788"/>
    </source>
</evidence>
<keyword evidence="5" id="KW-1185">Reference proteome</keyword>
<gene>
    <name evidence="4" type="ORF">QCA50_010234</name>
</gene>
<feature type="domain" description="Mug135-like C-terminal" evidence="3">
    <location>
        <begin position="127"/>
        <end position="195"/>
    </location>
</feature>
<protein>
    <recommendedName>
        <fullName evidence="3">Mug135-like C-terminal domain-containing protein</fullName>
    </recommendedName>
</protein>
<evidence type="ECO:0000313" key="4">
    <source>
        <dbReference type="EMBL" id="KAK7686634.1"/>
    </source>
</evidence>
<accession>A0AAW0G8T4</accession>
<proteinExistence type="inferred from homology"/>